<feature type="domain" description="PepSY" evidence="2">
    <location>
        <begin position="192"/>
        <end position="253"/>
    </location>
</feature>
<evidence type="ECO:0000313" key="6">
    <source>
        <dbReference type="Proteomes" id="UP001299608"/>
    </source>
</evidence>
<gene>
    <name evidence="4" type="ORF">G5B36_04755</name>
    <name evidence="3" type="ORF">L0N08_13890</name>
</gene>
<sequence length="259" mass="28796">MKRMAAVIGTAFAIGLLSMPAAMDVLAADITEARAKEIAMEHAGVSEKKIPFIKAELDHEDGKQIYEVKFHTRDREEYEYEIDVSSGKIVKAEYDANDSSGSRDGRKDSYIKLERAQEIAAEHAGFPVSEVTFIKTGLNHEDGRQVYEIEFVTDDCREFDYEVDPVSGKILSYDYDAGHYDKDAGKGGNTKKITLGKAKEIALKQAGVKDSQAVYTKAGQDWDDGRLVYKVEFVSGGQEYKCKIDAGTGEIVDWDVEHD</sequence>
<keyword evidence="1" id="KW-0732">Signal</keyword>
<comment type="caution">
    <text evidence="3">The sequence shown here is derived from an EMBL/GenBank/DDBJ whole genome shotgun (WGS) entry which is preliminary data.</text>
</comment>
<feature type="signal peptide" evidence="1">
    <location>
        <begin position="1"/>
        <end position="27"/>
    </location>
</feature>
<name>A0AAW5BTB5_9FIRM</name>
<feature type="domain" description="PepSY" evidence="2">
    <location>
        <begin position="30"/>
        <end position="93"/>
    </location>
</feature>
<dbReference type="Pfam" id="PF03413">
    <property type="entry name" value="PepSY"/>
    <property type="match status" value="3"/>
</dbReference>
<proteinExistence type="predicted"/>
<dbReference type="InterPro" id="IPR025711">
    <property type="entry name" value="PepSY"/>
</dbReference>
<dbReference type="EMBL" id="JAAITT010000005">
    <property type="protein sequence ID" value="NSJ48007.1"/>
    <property type="molecule type" value="Genomic_DNA"/>
</dbReference>
<reference evidence="4 5" key="1">
    <citation type="journal article" date="2020" name="Cell Host Microbe">
        <title>Functional and Genomic Variation between Human-Derived Isolates of Lachnospiraceae Reveals Inter- and Intra-Species Diversity.</title>
        <authorList>
            <person name="Sorbara M.T."/>
            <person name="Littmann E.R."/>
            <person name="Fontana E."/>
            <person name="Moody T.U."/>
            <person name="Kohout C.E."/>
            <person name="Gjonbalaj M."/>
            <person name="Eaton V."/>
            <person name="Seok R."/>
            <person name="Leiner I.M."/>
            <person name="Pamer E.G."/>
        </authorList>
    </citation>
    <scope>NUCLEOTIDE SEQUENCE [LARGE SCALE GENOMIC DNA]</scope>
    <source>
        <strain evidence="4 5">MSK.1.17</strain>
    </source>
</reference>
<feature type="domain" description="PepSY" evidence="2">
    <location>
        <begin position="113"/>
        <end position="173"/>
    </location>
</feature>
<dbReference type="AlphaFoldDB" id="A0AAW5BTB5"/>
<reference evidence="3" key="3">
    <citation type="submission" date="2022-01" db="EMBL/GenBank/DDBJ databases">
        <title>Collection of gut derived symbiotic bacterial strains cultured from healthy donors.</title>
        <authorList>
            <person name="Lin H."/>
            <person name="Kohout C."/>
            <person name="Waligurski E."/>
            <person name="Pamer E.G."/>
        </authorList>
    </citation>
    <scope>NUCLEOTIDE SEQUENCE</scope>
    <source>
        <strain evidence="3">DFI.6.55</strain>
    </source>
</reference>
<organism evidence="3 6">
    <name type="scientific">Enterocloster aldenensis</name>
    <dbReference type="NCBI Taxonomy" id="358742"/>
    <lineage>
        <taxon>Bacteria</taxon>
        <taxon>Bacillati</taxon>
        <taxon>Bacillota</taxon>
        <taxon>Clostridia</taxon>
        <taxon>Lachnospirales</taxon>
        <taxon>Lachnospiraceae</taxon>
        <taxon>Enterocloster</taxon>
    </lineage>
</organism>
<accession>A0AAW5BTB5</accession>
<evidence type="ECO:0000259" key="2">
    <source>
        <dbReference type="Pfam" id="PF03413"/>
    </source>
</evidence>
<dbReference type="Proteomes" id="UP000669239">
    <property type="component" value="Unassembled WGS sequence"/>
</dbReference>
<feature type="chain" id="PRO_5043531850" evidence="1">
    <location>
        <begin position="28"/>
        <end position="259"/>
    </location>
</feature>
<dbReference type="EMBL" id="JAKNGE010000016">
    <property type="protein sequence ID" value="MCG4746508.1"/>
    <property type="molecule type" value="Genomic_DNA"/>
</dbReference>
<evidence type="ECO:0000313" key="5">
    <source>
        <dbReference type="Proteomes" id="UP000669239"/>
    </source>
</evidence>
<evidence type="ECO:0000313" key="3">
    <source>
        <dbReference type="EMBL" id="MCG4746508.1"/>
    </source>
</evidence>
<dbReference type="Gene3D" id="3.10.450.40">
    <property type="match status" value="3"/>
</dbReference>
<protein>
    <submittedName>
        <fullName evidence="3">PepSY domain-containing protein</fullName>
    </submittedName>
    <submittedName>
        <fullName evidence="4">Peptidase</fullName>
    </submittedName>
</protein>
<keyword evidence="5" id="KW-1185">Reference proteome</keyword>
<dbReference type="Proteomes" id="UP001299608">
    <property type="component" value="Unassembled WGS sequence"/>
</dbReference>
<evidence type="ECO:0000313" key="4">
    <source>
        <dbReference type="EMBL" id="NSJ48007.1"/>
    </source>
</evidence>
<reference evidence="4" key="2">
    <citation type="submission" date="2020-02" db="EMBL/GenBank/DDBJ databases">
        <authorList>
            <person name="Littmann E."/>
            <person name="Sorbara M."/>
        </authorList>
    </citation>
    <scope>NUCLEOTIDE SEQUENCE</scope>
    <source>
        <strain evidence="4">MSK.1.17</strain>
    </source>
</reference>
<dbReference type="RefSeq" id="WP_165641316.1">
    <property type="nucleotide sequence ID" value="NZ_JAAITT010000005.1"/>
</dbReference>
<evidence type="ECO:0000256" key="1">
    <source>
        <dbReference type="SAM" id="SignalP"/>
    </source>
</evidence>